<dbReference type="InterPro" id="IPR000249">
    <property type="entry name" value="BMC_dom"/>
</dbReference>
<dbReference type="SUPFAM" id="SSF143414">
    <property type="entry name" value="CcmK-like"/>
    <property type="match status" value="1"/>
</dbReference>
<dbReference type="InterPro" id="IPR037233">
    <property type="entry name" value="CcmK-like_sf"/>
</dbReference>
<accession>A0ABW9LGT9</accession>
<proteinExistence type="predicted"/>
<comment type="caution">
    <text evidence="4">The sequence shown here is derived from an EMBL/GenBank/DDBJ whole genome shotgun (WGS) entry which is preliminary data.</text>
</comment>
<dbReference type="InterPro" id="IPR044870">
    <property type="entry name" value="BMC_CP"/>
</dbReference>
<evidence type="ECO:0000256" key="1">
    <source>
        <dbReference type="ARBA" id="ARBA00024322"/>
    </source>
</evidence>
<dbReference type="SMART" id="SM00877">
    <property type="entry name" value="BMC"/>
    <property type="match status" value="2"/>
</dbReference>
<organism evidence="4 5">
    <name type="scientific">Mycolicibacterium nivoides</name>
    <dbReference type="NCBI Taxonomy" id="2487344"/>
    <lineage>
        <taxon>Bacteria</taxon>
        <taxon>Bacillati</taxon>
        <taxon>Actinomycetota</taxon>
        <taxon>Actinomycetes</taxon>
        <taxon>Mycobacteriales</taxon>
        <taxon>Mycobacteriaceae</taxon>
        <taxon>Mycolicibacterium</taxon>
    </lineage>
</organism>
<dbReference type="Proteomes" id="UP001635816">
    <property type="component" value="Unassembled WGS sequence"/>
</dbReference>
<dbReference type="RefSeq" id="WP_409545034.1">
    <property type="nucleotide sequence ID" value="NZ_JBKBDD010000014.1"/>
</dbReference>
<dbReference type="Gene3D" id="3.30.70.1710">
    <property type="match status" value="2"/>
</dbReference>
<feature type="domain" description="BMC circularly permuted" evidence="3">
    <location>
        <begin position="106"/>
        <end position="207"/>
    </location>
</feature>
<dbReference type="CDD" id="cd07052">
    <property type="entry name" value="BMC_like_1_repeat2"/>
    <property type="match status" value="1"/>
</dbReference>
<feature type="domain" description="BMC circularly permuted" evidence="3">
    <location>
        <begin position="4"/>
        <end position="105"/>
    </location>
</feature>
<dbReference type="EMBL" id="JBKBDD010000014">
    <property type="protein sequence ID" value="MFN6547218.1"/>
    <property type="molecule type" value="Genomic_DNA"/>
</dbReference>
<evidence type="ECO:0000259" key="3">
    <source>
        <dbReference type="PROSITE" id="PS51931"/>
    </source>
</evidence>
<dbReference type="PROSITE" id="PS51931">
    <property type="entry name" value="BMC_CP"/>
    <property type="match status" value="2"/>
</dbReference>
<dbReference type="Pfam" id="PF00936">
    <property type="entry name" value="BMC"/>
    <property type="match status" value="1"/>
</dbReference>
<gene>
    <name evidence="4" type="ORF">ACK4CT_28875</name>
</gene>
<evidence type="ECO:0000313" key="5">
    <source>
        <dbReference type="Proteomes" id="UP001635816"/>
    </source>
</evidence>
<protein>
    <submittedName>
        <fullName evidence="4">BMC domain-containing protein</fullName>
    </submittedName>
</protein>
<comment type="subcellular location">
    <subcellularLocation>
        <location evidence="1">Bacterial microcompartment</location>
    </subcellularLocation>
</comment>
<evidence type="ECO:0000313" key="4">
    <source>
        <dbReference type="EMBL" id="MFN6547218.1"/>
    </source>
</evidence>
<reference evidence="4 5" key="1">
    <citation type="submission" date="2024-12" db="EMBL/GenBank/DDBJ databases">
        <title>The coexistence of Mycolicibacterium septicum and Mycolicibacterium nivoides in clinical samples.</title>
        <authorList>
            <person name="Wang C."/>
            <person name="Feng Y."/>
            <person name="Zong Z."/>
        </authorList>
    </citation>
    <scope>NUCLEOTIDE SEQUENCE [LARGE SCALE GENOMIC DNA]</scope>
    <source>
        <strain evidence="4 5">120309</strain>
    </source>
</reference>
<keyword evidence="5" id="KW-1185">Reference proteome</keyword>
<sequence>MAAELRSSIFIDQLQPQTMCYLGSFIRGRLPRSGVSAQILEVAPGLDIEPLTDVALKEADVEAGVLVVERQFGYLLIHGATGAVRASAAAVLDRLGGSAHDAKPPTVLASQIITALDYQHAFLINRNKIGSMALPGESLFVLEMAPASYAILAVNEAEKAADIKVVDYRMMGATGRVYLSGQESDIRQAAEAAVGALDASSRTAPRAVTGAWSQ</sequence>
<name>A0ABW9LGT9_9MYCO</name>
<evidence type="ECO:0000256" key="2">
    <source>
        <dbReference type="ARBA" id="ARBA00024446"/>
    </source>
</evidence>
<keyword evidence="2" id="KW-1283">Bacterial microcompartment</keyword>